<evidence type="ECO:0000256" key="3">
    <source>
        <dbReference type="ARBA" id="ARBA00022989"/>
    </source>
</evidence>
<dbReference type="RefSeq" id="WP_008453134.1">
    <property type="nucleotide sequence ID" value="NZ_AOIJ01000033.1"/>
</dbReference>
<keyword evidence="2 5" id="KW-0812">Transmembrane</keyword>
<evidence type="ECO:0000313" key="8">
    <source>
        <dbReference type="Proteomes" id="UP000011592"/>
    </source>
</evidence>
<feature type="transmembrane region" description="Helical" evidence="5">
    <location>
        <begin position="186"/>
        <end position="207"/>
    </location>
</feature>
<evidence type="ECO:0000259" key="6">
    <source>
        <dbReference type="SMART" id="SM00752"/>
    </source>
</evidence>
<name>L9ZAF8_9EURY</name>
<evidence type="ECO:0000256" key="2">
    <source>
        <dbReference type="ARBA" id="ARBA00022692"/>
    </source>
</evidence>
<evidence type="ECO:0000256" key="4">
    <source>
        <dbReference type="ARBA" id="ARBA00023136"/>
    </source>
</evidence>
<keyword evidence="3 5" id="KW-1133">Transmembrane helix</keyword>
<protein>
    <submittedName>
        <fullName evidence="7">HTTM domain protein</fullName>
    </submittedName>
</protein>
<dbReference type="AlphaFoldDB" id="L9ZAF8"/>
<feature type="transmembrane region" description="Helical" evidence="5">
    <location>
        <begin position="289"/>
        <end position="309"/>
    </location>
</feature>
<dbReference type="InterPro" id="IPR053934">
    <property type="entry name" value="HTTM_dom"/>
</dbReference>
<keyword evidence="8" id="KW-1185">Reference proteome</keyword>
<feature type="transmembrane region" description="Helical" evidence="5">
    <location>
        <begin position="87"/>
        <end position="114"/>
    </location>
</feature>
<feature type="transmembrane region" description="Helical" evidence="5">
    <location>
        <begin position="249"/>
        <end position="268"/>
    </location>
</feature>
<organism evidence="7 8">
    <name type="scientific">Natrinema gari JCM 14663</name>
    <dbReference type="NCBI Taxonomy" id="1230459"/>
    <lineage>
        <taxon>Archaea</taxon>
        <taxon>Methanobacteriati</taxon>
        <taxon>Methanobacteriota</taxon>
        <taxon>Stenosarchaea group</taxon>
        <taxon>Halobacteria</taxon>
        <taxon>Halobacteriales</taxon>
        <taxon>Natrialbaceae</taxon>
        <taxon>Natrinema</taxon>
    </lineage>
</organism>
<keyword evidence="4 5" id="KW-0472">Membrane</keyword>
<evidence type="ECO:0000256" key="1">
    <source>
        <dbReference type="ARBA" id="ARBA00004127"/>
    </source>
</evidence>
<dbReference type="Proteomes" id="UP000011592">
    <property type="component" value="Unassembled WGS sequence"/>
</dbReference>
<dbReference type="PANTHER" id="PTHR39535:SF2">
    <property type="entry name" value="HTTM DOMAIN-CONTAINING PROTEIN"/>
    <property type="match status" value="1"/>
</dbReference>
<dbReference type="EMBL" id="AOIJ01000033">
    <property type="protein sequence ID" value="ELY82971.1"/>
    <property type="molecule type" value="Genomic_DNA"/>
</dbReference>
<gene>
    <name evidence="7" type="ORF">C486_03809</name>
</gene>
<comment type="caution">
    <text evidence="7">The sequence shown here is derived from an EMBL/GenBank/DDBJ whole genome shotgun (WGS) entry which is preliminary data.</text>
</comment>
<evidence type="ECO:0000313" key="7">
    <source>
        <dbReference type="EMBL" id="ELY82971.1"/>
    </source>
</evidence>
<sequence length="507" mass="54120">MTGTPPESAPATATGDAATTRAAVRAFVRSRLGIDPRALAAFRISLGLVVVLDLLVLRAPGLVTFYTDAGILPRSALEELSPTLARWSLYALSGSVWVQALLLAVTGALAVCVLLGYRHRLAAVGSALLLASLHARNPYLVNGGDTILISLLLFAALLPLDARWAIRPRRREERAVCDSRDESRVVSTATALLLLHVVVIYAINAVLKFRSDEWLSGIAVQRIFRLESFTGYLGPTIADYPALLTAINWLWIAVLSASVLLVLATGRLRTATVAAYVGAHLSMAATMRLGLFPLIMVSVLLVFLPPPVWDRLEHLGSASGLARRLAACRPRGERTEAGSSSPAVLSPRVRRGTRLAATALLVCLFLAAASWQVTAAGLVDSSSAGGDSVLERSSWAFFAPHPPDTYSWYVVEATDGAGESTDLLRDGPATFDGPPDVAERYSSTLWERYGRKGQGAGEPAREAAGSYFCERAPDGVESVTIYRVDQSVDADGPVGEPTPHELIVSQC</sequence>
<reference evidence="7 8" key="1">
    <citation type="journal article" date="2014" name="PLoS Genet.">
        <title>Phylogenetically driven sequencing of extremely halophilic archaea reveals strategies for static and dynamic osmo-response.</title>
        <authorList>
            <person name="Becker E.A."/>
            <person name="Seitzer P.M."/>
            <person name="Tritt A."/>
            <person name="Larsen D."/>
            <person name="Krusor M."/>
            <person name="Yao A.I."/>
            <person name="Wu D."/>
            <person name="Madern D."/>
            <person name="Eisen J.A."/>
            <person name="Darling A.E."/>
            <person name="Facciotti M.T."/>
        </authorList>
    </citation>
    <scope>NUCLEOTIDE SEQUENCE [LARGE SCALE GENOMIC DNA]</scope>
    <source>
        <strain evidence="7 8">JCM 14663</strain>
    </source>
</reference>
<dbReference type="GO" id="GO:0012505">
    <property type="term" value="C:endomembrane system"/>
    <property type="evidence" value="ECO:0007669"/>
    <property type="project" value="UniProtKB-SubCell"/>
</dbReference>
<dbReference type="InterPro" id="IPR011020">
    <property type="entry name" value="HTTM-like"/>
</dbReference>
<accession>L9ZAF8</accession>
<feature type="domain" description="HTTM-like" evidence="6">
    <location>
        <begin position="31"/>
        <end position="308"/>
    </location>
</feature>
<feature type="transmembrane region" description="Helical" evidence="5">
    <location>
        <begin position="40"/>
        <end position="67"/>
    </location>
</feature>
<proteinExistence type="predicted"/>
<dbReference type="Pfam" id="PF05090">
    <property type="entry name" value="HTTM"/>
    <property type="match status" value="1"/>
</dbReference>
<dbReference type="InterPro" id="IPR052964">
    <property type="entry name" value="Sporulation_signal_mat"/>
</dbReference>
<dbReference type="SMART" id="SM00752">
    <property type="entry name" value="HTTM"/>
    <property type="match status" value="1"/>
</dbReference>
<comment type="subcellular location">
    <subcellularLocation>
        <location evidence="1">Endomembrane system</location>
        <topology evidence="1">Multi-pass membrane protein</topology>
    </subcellularLocation>
</comment>
<evidence type="ECO:0000256" key="5">
    <source>
        <dbReference type="SAM" id="Phobius"/>
    </source>
</evidence>
<dbReference type="PANTHER" id="PTHR39535">
    <property type="entry name" value="SPORULATION-DELAYING PROTEIN SDPB"/>
    <property type="match status" value="1"/>
</dbReference>
<dbReference type="PATRIC" id="fig|1230459.4.peg.760"/>